<protein>
    <recommendedName>
        <fullName evidence="6 7">Global transcriptional regulator CodY</fullName>
    </recommendedName>
</protein>
<proteinExistence type="inferred from homology"/>
<reference evidence="10 11" key="1">
    <citation type="submission" date="2017-04" db="EMBL/GenBank/DDBJ databases">
        <authorList>
            <person name="Afonso C.L."/>
            <person name="Miller P.J."/>
            <person name="Scott M.A."/>
            <person name="Spackman E."/>
            <person name="Goraichik I."/>
            <person name="Dimitrov K.M."/>
            <person name="Suarez D.L."/>
            <person name="Swayne D.E."/>
        </authorList>
    </citation>
    <scope>NUCLEOTIDE SEQUENCE [LARGE SCALE GENOMIC DNA]</scope>
    <source>
        <strain evidence="10 11">LMG26642</strain>
    </source>
</reference>
<dbReference type="NCBIfam" id="NF003170">
    <property type="entry name" value="PRK04158.1"/>
    <property type="match status" value="1"/>
</dbReference>
<keyword evidence="11" id="KW-1185">Reference proteome</keyword>
<feature type="domain" description="Global transcriptional regulator CodY C-terminal" evidence="9">
    <location>
        <begin position="208"/>
        <end position="263"/>
    </location>
</feature>
<name>A0A1X7NFW8_9LACT</name>
<dbReference type="STRING" id="1073423.SAMN04488700_1849"/>
<dbReference type="RefSeq" id="WP_085559941.1">
    <property type="nucleotide sequence ID" value="NZ_FOAH01000003.1"/>
</dbReference>
<evidence type="ECO:0000313" key="11">
    <source>
        <dbReference type="Proteomes" id="UP000193435"/>
    </source>
</evidence>
<evidence type="ECO:0000256" key="6">
    <source>
        <dbReference type="ARBA" id="ARBA00034538"/>
    </source>
</evidence>
<evidence type="ECO:0000256" key="7">
    <source>
        <dbReference type="HAMAP-Rule" id="MF_00621"/>
    </source>
</evidence>
<feature type="domain" description="Global transcriptional regulator CodY N-terminal" evidence="8">
    <location>
        <begin position="4"/>
        <end position="188"/>
    </location>
</feature>
<comment type="function">
    <text evidence="7">DNA-binding global transcriptional regulator which is involved in the adaptive response to starvation and acts by directly or indirectly controlling the expression of numerous genes in response to nutrient availability. During rapid exponential growth, CodY is highly active and represses genes whose products allow adaptation to nutrient depletion.</text>
</comment>
<dbReference type="NCBIfam" id="TIGR02787">
    <property type="entry name" value="codY_Gpos"/>
    <property type="match status" value="1"/>
</dbReference>
<evidence type="ECO:0000256" key="5">
    <source>
        <dbReference type="ARBA" id="ARBA00023163"/>
    </source>
</evidence>
<evidence type="ECO:0000313" key="10">
    <source>
        <dbReference type="EMBL" id="SMH35993.1"/>
    </source>
</evidence>
<dbReference type="SUPFAM" id="SSF46785">
    <property type="entry name" value="Winged helix' DNA-binding domain"/>
    <property type="match status" value="1"/>
</dbReference>
<dbReference type="InterPro" id="IPR036390">
    <property type="entry name" value="WH_DNA-bd_sf"/>
</dbReference>
<dbReference type="InterPro" id="IPR014154">
    <property type="entry name" value="CodY"/>
</dbReference>
<dbReference type="InterPro" id="IPR036388">
    <property type="entry name" value="WH-like_DNA-bd_sf"/>
</dbReference>
<dbReference type="Gene3D" id="1.10.10.10">
    <property type="entry name" value="Winged helix-like DNA-binding domain superfamily/Winged helix DNA-binding domain"/>
    <property type="match status" value="1"/>
</dbReference>
<evidence type="ECO:0000256" key="4">
    <source>
        <dbReference type="ARBA" id="ARBA00023125"/>
    </source>
</evidence>
<keyword evidence="2 7" id="KW-0678">Repressor</keyword>
<dbReference type="GO" id="GO:0045892">
    <property type="term" value="P:negative regulation of DNA-templated transcription"/>
    <property type="evidence" value="ECO:0007669"/>
    <property type="project" value="UniProtKB-UniRule"/>
</dbReference>
<dbReference type="OrthoDB" id="2056at2"/>
<accession>A0A1X7NFW8</accession>
<dbReference type="PANTHER" id="PTHR40062">
    <property type="entry name" value="GTP-SENSING TRANSCRIPTIONAL PLEIOTROPIC REPRESSOR CODY"/>
    <property type="match status" value="1"/>
</dbReference>
<evidence type="ECO:0000256" key="1">
    <source>
        <dbReference type="ARBA" id="ARBA00022490"/>
    </source>
</evidence>
<keyword evidence="3 7" id="KW-0805">Transcription regulation</keyword>
<feature type="DNA-binding region" description="H-T-H motif" evidence="7">
    <location>
        <begin position="213"/>
        <end position="232"/>
    </location>
</feature>
<dbReference type="HAMAP" id="MF_00621">
    <property type="entry name" value="HTH_type_CodY"/>
    <property type="match status" value="1"/>
</dbReference>
<dbReference type="InterPro" id="IPR010312">
    <property type="entry name" value="Transc_reg_CodY_N"/>
</dbReference>
<feature type="region of interest" description="GAF domain" evidence="7">
    <location>
        <begin position="1"/>
        <end position="165"/>
    </location>
</feature>
<gene>
    <name evidence="7" type="primary">codY</name>
    <name evidence="10" type="ORF">SAMN04488700_1849</name>
</gene>
<dbReference type="GO" id="GO:0003700">
    <property type="term" value="F:DNA-binding transcription factor activity"/>
    <property type="evidence" value="ECO:0007669"/>
    <property type="project" value="InterPro"/>
</dbReference>
<dbReference type="EMBL" id="FXBJ01000002">
    <property type="protein sequence ID" value="SMH35993.1"/>
    <property type="molecule type" value="Genomic_DNA"/>
</dbReference>
<evidence type="ECO:0000256" key="2">
    <source>
        <dbReference type="ARBA" id="ARBA00022491"/>
    </source>
</evidence>
<keyword evidence="1 7" id="KW-0963">Cytoplasm</keyword>
<comment type="similarity">
    <text evidence="7">Belongs to the CodY family.</text>
</comment>
<dbReference type="InterPro" id="IPR029016">
    <property type="entry name" value="GAF-like_dom_sf"/>
</dbReference>
<evidence type="ECO:0000256" key="3">
    <source>
        <dbReference type="ARBA" id="ARBA00023015"/>
    </source>
</evidence>
<dbReference type="AlphaFoldDB" id="A0A1X7NFW8"/>
<dbReference type="GO" id="GO:0005737">
    <property type="term" value="C:cytoplasm"/>
    <property type="evidence" value="ECO:0007669"/>
    <property type="project" value="UniProtKB-SubCell"/>
</dbReference>
<comment type="subcellular location">
    <subcellularLocation>
        <location evidence="7">Cytoplasm</location>
    </subcellularLocation>
</comment>
<dbReference type="Pfam" id="PF08222">
    <property type="entry name" value="HTH_CodY"/>
    <property type="match status" value="1"/>
</dbReference>
<dbReference type="InterPro" id="IPR013198">
    <property type="entry name" value="GTP_trans_reg_CodY_C"/>
</dbReference>
<sequence>MSGLLQKMRMINQMLQKKGGVVNTQLAIEGQLPFNDMASILADVLNVNAYLIDETGNLLGFNEKHEINNERVKEMLKAEKFPFDYSLSMLEISETRSNIGIESDYTIFPIETRDLFINGLTTIIPIYAAGERLGTLILARLSPEFDDNDLILGEHASTVVGIEILFKKSTQIEEETRNSAIVQIALKTLSYSEMKAVKAIFEELNGTEGRLTTSIIADKIGITRSVIVNALRKLESGGIIETKSLGMKGTYIRIYNKKFKSALDRETFY</sequence>
<dbReference type="Proteomes" id="UP000193435">
    <property type="component" value="Unassembled WGS sequence"/>
</dbReference>
<evidence type="ECO:0000259" key="9">
    <source>
        <dbReference type="Pfam" id="PF08222"/>
    </source>
</evidence>
<dbReference type="GO" id="GO:0003677">
    <property type="term" value="F:DNA binding"/>
    <property type="evidence" value="ECO:0007669"/>
    <property type="project" value="UniProtKB-UniRule"/>
</dbReference>
<dbReference type="Gene3D" id="3.30.450.40">
    <property type="match status" value="1"/>
</dbReference>
<organism evidence="10 11">
    <name type="scientific">Carnobacterium iners</name>
    <dbReference type="NCBI Taxonomy" id="1073423"/>
    <lineage>
        <taxon>Bacteria</taxon>
        <taxon>Bacillati</taxon>
        <taxon>Bacillota</taxon>
        <taxon>Bacilli</taxon>
        <taxon>Lactobacillales</taxon>
        <taxon>Carnobacteriaceae</taxon>
        <taxon>Carnobacterium</taxon>
    </lineage>
</organism>
<keyword evidence="4 7" id="KW-0238">DNA-binding</keyword>
<dbReference type="GO" id="GO:0005525">
    <property type="term" value="F:GTP binding"/>
    <property type="evidence" value="ECO:0007669"/>
    <property type="project" value="InterPro"/>
</dbReference>
<keyword evidence="5 7" id="KW-0804">Transcription</keyword>
<dbReference type="PANTHER" id="PTHR40062:SF1">
    <property type="entry name" value="GLOBAL TRANSCRIPTIONAL REGULATOR CODY"/>
    <property type="match status" value="1"/>
</dbReference>
<dbReference type="Pfam" id="PF06018">
    <property type="entry name" value="CodY"/>
    <property type="match status" value="1"/>
</dbReference>
<evidence type="ECO:0000259" key="8">
    <source>
        <dbReference type="Pfam" id="PF06018"/>
    </source>
</evidence>
<dbReference type="PIRSF" id="PIRSF011572">
    <property type="entry name" value="GTP_sensing_CodY"/>
    <property type="match status" value="1"/>
</dbReference>